<evidence type="ECO:0008006" key="3">
    <source>
        <dbReference type="Google" id="ProtNLM"/>
    </source>
</evidence>
<evidence type="ECO:0000313" key="2">
    <source>
        <dbReference type="Proteomes" id="UP001236014"/>
    </source>
</evidence>
<dbReference type="AlphaFoldDB" id="A0A9Y2MSW9"/>
<keyword evidence="2" id="KW-1185">Reference proteome</keyword>
<sequence>MSHDVDPQILKTYASGTLPHYKDEATKFGNLVSQADVTDKSWGLIGLAVKQTYTSKLEDLRQMLDLMKTGVDTLGGKMNRAAEIYDGHEKDTVMTFGKFKANIDGPL</sequence>
<accession>A0A9Y2MSW9</accession>
<dbReference type="EMBL" id="CP127294">
    <property type="protein sequence ID" value="WIX80020.1"/>
    <property type="molecule type" value="Genomic_DNA"/>
</dbReference>
<proteinExistence type="predicted"/>
<protein>
    <recommendedName>
        <fullName evidence="3">ESX-1 secretion-associated protein</fullName>
    </recommendedName>
</protein>
<gene>
    <name evidence="1" type="ORF">QRX50_04275</name>
</gene>
<organism evidence="1 2">
    <name type="scientific">Amycolatopsis carbonis</name>
    <dbReference type="NCBI Taxonomy" id="715471"/>
    <lineage>
        <taxon>Bacteria</taxon>
        <taxon>Bacillati</taxon>
        <taxon>Actinomycetota</taxon>
        <taxon>Actinomycetes</taxon>
        <taxon>Pseudonocardiales</taxon>
        <taxon>Pseudonocardiaceae</taxon>
        <taxon>Amycolatopsis</taxon>
    </lineage>
</organism>
<evidence type="ECO:0000313" key="1">
    <source>
        <dbReference type="EMBL" id="WIX80020.1"/>
    </source>
</evidence>
<dbReference type="KEGG" id="acab:QRX50_04275"/>
<name>A0A9Y2MSW9_9PSEU</name>
<reference evidence="1 2" key="1">
    <citation type="submission" date="2023-06" db="EMBL/GenBank/DDBJ databases">
        <authorList>
            <person name="Oyuntsetseg B."/>
            <person name="Kim S.B."/>
        </authorList>
    </citation>
    <scope>NUCLEOTIDE SEQUENCE [LARGE SCALE GENOMIC DNA]</scope>
    <source>
        <strain evidence="1 2">2-15</strain>
    </source>
</reference>
<dbReference type="Proteomes" id="UP001236014">
    <property type="component" value="Chromosome"/>
</dbReference>